<dbReference type="Gene3D" id="3.40.190.10">
    <property type="entry name" value="Periplasmic binding protein-like II"/>
    <property type="match status" value="2"/>
</dbReference>
<dbReference type="AlphaFoldDB" id="R9PTY1"/>
<comment type="similarity">
    <text evidence="1">Belongs to the bacterial solute-binding protein 3 family.</text>
</comment>
<dbReference type="PANTHER" id="PTHR35936:SF19">
    <property type="entry name" value="AMINO-ACID-BINDING PROTEIN YXEM-RELATED"/>
    <property type="match status" value="1"/>
</dbReference>
<keyword evidence="2 3" id="KW-0732">Signal</keyword>
<feature type="chain" id="PRO_5004478997" description="Solute-binding protein family 3/N-terminal domain-containing protein" evidence="3">
    <location>
        <begin position="21"/>
        <end position="255"/>
    </location>
</feature>
<evidence type="ECO:0000256" key="2">
    <source>
        <dbReference type="ARBA" id="ARBA00022729"/>
    </source>
</evidence>
<organism evidence="5 6">
    <name type="scientific">Agarivorans albus MKT 106</name>
    <dbReference type="NCBI Taxonomy" id="1331007"/>
    <lineage>
        <taxon>Bacteria</taxon>
        <taxon>Pseudomonadati</taxon>
        <taxon>Pseudomonadota</taxon>
        <taxon>Gammaproteobacteria</taxon>
        <taxon>Alteromonadales</taxon>
        <taxon>Alteromonadaceae</taxon>
        <taxon>Agarivorans</taxon>
    </lineage>
</organism>
<dbReference type="Pfam" id="PF00497">
    <property type="entry name" value="SBP_bac_3"/>
    <property type="match status" value="1"/>
</dbReference>
<dbReference type="STRING" id="1331007.AALB_3291"/>
<dbReference type="OrthoDB" id="370676at2"/>
<accession>R9PTY1</accession>
<dbReference type="EMBL" id="BARX01000024">
    <property type="protein sequence ID" value="GAD03211.1"/>
    <property type="molecule type" value="Genomic_DNA"/>
</dbReference>
<dbReference type="Proteomes" id="UP000014461">
    <property type="component" value="Unassembled WGS sequence"/>
</dbReference>
<reference evidence="5" key="1">
    <citation type="journal article" date="2013" name="Genome Announc.">
        <title>Draft Genome Sequence of Agarivorans albus Strain MKT 106T, an Agarolytic Marine Bacterium.</title>
        <authorList>
            <person name="Yasuike M."/>
            <person name="Nakamura Y."/>
            <person name="Kai W."/>
            <person name="Fujiwara A."/>
            <person name="Fukui Y."/>
            <person name="Satomi M."/>
            <person name="Sano M."/>
        </authorList>
    </citation>
    <scope>NUCLEOTIDE SEQUENCE [LARGE SCALE GENOMIC DNA]</scope>
</reference>
<comment type="caution">
    <text evidence="5">The sequence shown here is derived from an EMBL/GenBank/DDBJ whole genome shotgun (WGS) entry which is preliminary data.</text>
</comment>
<evidence type="ECO:0000313" key="6">
    <source>
        <dbReference type="Proteomes" id="UP000014461"/>
    </source>
</evidence>
<name>R9PTY1_AGAAL</name>
<sequence length="255" mass="28243">MALKFMIAIIIFSCSSCLSAKHSGEFYRFYALNSKPAGFKESGEPKGYYVDILKLVAQRLKLDDVEVNVVPYPRIVNELLHNEQGVVISCLFPNKKFDQSIHQPIAVASFQTAVVSLADKPFTWDNFEGKRVASLRGASKVYGLRLYDAAEQGQVTILSAQTYSQALKLLEAGRIDGFAGNLGIISNLAQEMQIELAQPAYLTSTKSYITISIAPNTDNAEQILQDIELSVQQLLESGEIQDIVESYLPKAIQER</sequence>
<feature type="domain" description="Solute-binding protein family 3/N-terminal" evidence="4">
    <location>
        <begin position="26"/>
        <end position="251"/>
    </location>
</feature>
<dbReference type="PANTHER" id="PTHR35936">
    <property type="entry name" value="MEMBRANE-BOUND LYTIC MUREIN TRANSGLYCOSYLASE F"/>
    <property type="match status" value="1"/>
</dbReference>
<dbReference type="SUPFAM" id="SSF53850">
    <property type="entry name" value="Periplasmic binding protein-like II"/>
    <property type="match status" value="1"/>
</dbReference>
<gene>
    <name evidence="5" type="ORF">AALB_3291</name>
</gene>
<evidence type="ECO:0000259" key="4">
    <source>
        <dbReference type="SMART" id="SM00062"/>
    </source>
</evidence>
<feature type="signal peptide" evidence="3">
    <location>
        <begin position="1"/>
        <end position="20"/>
    </location>
</feature>
<protein>
    <recommendedName>
        <fullName evidence="4">Solute-binding protein family 3/N-terminal domain-containing protein</fullName>
    </recommendedName>
</protein>
<evidence type="ECO:0000256" key="3">
    <source>
        <dbReference type="SAM" id="SignalP"/>
    </source>
</evidence>
<dbReference type="InterPro" id="IPR001638">
    <property type="entry name" value="Solute-binding_3/MltF_N"/>
</dbReference>
<evidence type="ECO:0000256" key="1">
    <source>
        <dbReference type="ARBA" id="ARBA00010333"/>
    </source>
</evidence>
<dbReference type="SMART" id="SM00062">
    <property type="entry name" value="PBPb"/>
    <property type="match status" value="1"/>
</dbReference>
<keyword evidence="6" id="KW-1185">Reference proteome</keyword>
<proteinExistence type="inferred from homology"/>
<evidence type="ECO:0000313" key="5">
    <source>
        <dbReference type="EMBL" id="GAD03211.1"/>
    </source>
</evidence>